<name>A0A5A7VHF3_CUCMM</name>
<sequence>MYFTELKPKGKGRREDRRGFAVRSSSPSILSLVVSPPSATLAIMSSSYPHNNFMETHAMFLEFENDLDNIAGGSSSVGDNTGSSSQQLATPTPRRCAQS</sequence>
<dbReference type="EMBL" id="SSTD01009418">
    <property type="protein sequence ID" value="TYK14217.1"/>
    <property type="molecule type" value="Genomic_DNA"/>
</dbReference>
<evidence type="ECO:0000313" key="5">
    <source>
        <dbReference type="Proteomes" id="UP000321947"/>
    </source>
</evidence>
<reference evidence="4 5" key="1">
    <citation type="submission" date="2019-08" db="EMBL/GenBank/DDBJ databases">
        <title>Draft genome sequences of two oriental melons (Cucumis melo L. var makuwa).</title>
        <authorList>
            <person name="Kwon S.-Y."/>
        </authorList>
    </citation>
    <scope>NUCLEOTIDE SEQUENCE [LARGE SCALE GENOMIC DNA]</scope>
    <source>
        <strain evidence="5">cv. Chang Bougi</strain>
        <strain evidence="4">cv. SW 3</strain>
        <tissue evidence="2">Leaf</tissue>
    </source>
</reference>
<proteinExistence type="predicted"/>
<comment type="caution">
    <text evidence="2">The sequence shown here is derived from an EMBL/GenBank/DDBJ whole genome shotgun (WGS) entry which is preliminary data.</text>
</comment>
<dbReference type="EMBL" id="SSTE01000850">
    <property type="protein sequence ID" value="KAA0066600.1"/>
    <property type="molecule type" value="Genomic_DNA"/>
</dbReference>
<protein>
    <submittedName>
        <fullName evidence="2">CACTA en-spm transposon protein</fullName>
    </submittedName>
</protein>
<dbReference type="Proteomes" id="UP000321947">
    <property type="component" value="Unassembled WGS sequence"/>
</dbReference>
<feature type="compositionally biased region" description="Low complexity" evidence="1">
    <location>
        <begin position="72"/>
        <end position="85"/>
    </location>
</feature>
<dbReference type="AlphaFoldDB" id="A0A5A7VHF3"/>
<evidence type="ECO:0000313" key="4">
    <source>
        <dbReference type="Proteomes" id="UP000321393"/>
    </source>
</evidence>
<gene>
    <name evidence="3" type="ORF">E5676_scaffold5G00440</name>
    <name evidence="2" type="ORF">E6C27_scaffold979G00060</name>
</gene>
<evidence type="ECO:0000313" key="3">
    <source>
        <dbReference type="EMBL" id="TYK14217.1"/>
    </source>
</evidence>
<organism evidence="2 4">
    <name type="scientific">Cucumis melo var. makuwa</name>
    <name type="common">Oriental melon</name>
    <dbReference type="NCBI Taxonomy" id="1194695"/>
    <lineage>
        <taxon>Eukaryota</taxon>
        <taxon>Viridiplantae</taxon>
        <taxon>Streptophyta</taxon>
        <taxon>Embryophyta</taxon>
        <taxon>Tracheophyta</taxon>
        <taxon>Spermatophyta</taxon>
        <taxon>Magnoliopsida</taxon>
        <taxon>eudicotyledons</taxon>
        <taxon>Gunneridae</taxon>
        <taxon>Pentapetalae</taxon>
        <taxon>rosids</taxon>
        <taxon>fabids</taxon>
        <taxon>Cucurbitales</taxon>
        <taxon>Cucurbitaceae</taxon>
        <taxon>Benincaseae</taxon>
        <taxon>Cucumis</taxon>
    </lineage>
</organism>
<feature type="region of interest" description="Disordered" evidence="1">
    <location>
        <begin position="1"/>
        <end position="20"/>
    </location>
</feature>
<evidence type="ECO:0000256" key="1">
    <source>
        <dbReference type="SAM" id="MobiDB-lite"/>
    </source>
</evidence>
<evidence type="ECO:0000313" key="2">
    <source>
        <dbReference type="EMBL" id="KAA0066600.1"/>
    </source>
</evidence>
<accession>A0A5A7VHF3</accession>
<feature type="region of interest" description="Disordered" evidence="1">
    <location>
        <begin position="71"/>
        <end position="99"/>
    </location>
</feature>
<dbReference type="Proteomes" id="UP000321393">
    <property type="component" value="Unassembled WGS sequence"/>
</dbReference>